<dbReference type="GO" id="GO:0006629">
    <property type="term" value="P:lipid metabolic process"/>
    <property type="evidence" value="ECO:0007669"/>
    <property type="project" value="InterPro"/>
</dbReference>
<keyword evidence="3" id="KW-1185">Reference proteome</keyword>
<dbReference type="Pfam" id="PF03009">
    <property type="entry name" value="GDPD"/>
    <property type="match status" value="1"/>
</dbReference>
<evidence type="ECO:0000259" key="1">
    <source>
        <dbReference type="PROSITE" id="PS51704"/>
    </source>
</evidence>
<dbReference type="PROSITE" id="PS51704">
    <property type="entry name" value="GP_PDE"/>
    <property type="match status" value="1"/>
</dbReference>
<name>V5RHK6_SPIAP</name>
<dbReference type="PANTHER" id="PTHR46211:SF1">
    <property type="entry name" value="GLYCEROPHOSPHODIESTER PHOSPHODIESTERASE, CYTOPLASMIC"/>
    <property type="match status" value="1"/>
</dbReference>
<dbReference type="Gene3D" id="3.20.20.190">
    <property type="entry name" value="Phosphatidylinositol (PI) phosphodiesterase"/>
    <property type="match status" value="1"/>
</dbReference>
<dbReference type="SUPFAM" id="SSF51695">
    <property type="entry name" value="PLC-like phosphodiesterases"/>
    <property type="match status" value="1"/>
</dbReference>
<dbReference type="OrthoDB" id="384721at2"/>
<accession>V5RHK6</accession>
<dbReference type="InterPro" id="IPR017946">
    <property type="entry name" value="PLC-like_Pdiesterase_TIM-brl"/>
</dbReference>
<proteinExistence type="predicted"/>
<dbReference type="Proteomes" id="UP000018550">
    <property type="component" value="Chromosome"/>
</dbReference>
<protein>
    <submittedName>
        <fullName evidence="2">Glycerophosphoryl diester phosphodiesterase</fullName>
    </submittedName>
</protein>
<dbReference type="PANTHER" id="PTHR46211">
    <property type="entry name" value="GLYCEROPHOSPHORYL DIESTER PHOSPHODIESTERASE"/>
    <property type="match status" value="1"/>
</dbReference>
<sequence length="235" mass="27555">MLVAHRGFRSINGENRMVDFENALKYCKAVEFDIRITKDKKIIIFHDHNFSRIGDCKERVKSLTYEEIKNIDFFKNNKEFLPPLFIEDFVDKLAFKYSMINVEIKPDRYSIQDFHIINEALLILRKKTQAEIIVSSFGVSCLEFINKLPVEFKKAYLAVGLGNIDYSLLKNFDYLNLCITTLKQKKNISIIKQINMPLNIWTFKNNEEVKLMISYYGLDLIHSFISDVSDLDVDI</sequence>
<evidence type="ECO:0000313" key="2">
    <source>
        <dbReference type="EMBL" id="AHB36004.1"/>
    </source>
</evidence>
<dbReference type="AlphaFoldDB" id="V5RHK6"/>
<dbReference type="eggNOG" id="COG0584">
    <property type="taxonomic scope" value="Bacteria"/>
</dbReference>
<dbReference type="STRING" id="1276258.SAPIS_v1c01580"/>
<dbReference type="HOGENOM" id="CLU_1179613_0_0_14"/>
<dbReference type="InterPro" id="IPR030395">
    <property type="entry name" value="GP_PDE_dom"/>
</dbReference>
<dbReference type="PATRIC" id="fig|1276258.3.peg.153"/>
<organism evidence="2 3">
    <name type="scientific">Spiroplasma apis B31</name>
    <dbReference type="NCBI Taxonomy" id="1276258"/>
    <lineage>
        <taxon>Bacteria</taxon>
        <taxon>Bacillati</taxon>
        <taxon>Mycoplasmatota</taxon>
        <taxon>Mollicutes</taxon>
        <taxon>Entomoplasmatales</taxon>
        <taxon>Spiroplasmataceae</taxon>
        <taxon>Spiroplasma</taxon>
    </lineage>
</organism>
<reference evidence="2 3" key="1">
    <citation type="journal article" date="2014" name="Genome Announc.">
        <title>Complete Genome Sequence of Spiroplasma apis B31T (ATCC 33834), a Bacterium Associated with May Disease of Honeybees (Apis mellifera).</title>
        <authorList>
            <person name="Ku C."/>
            <person name="Lo W.S."/>
            <person name="Chen L.L."/>
            <person name="Kuo C.H."/>
        </authorList>
    </citation>
    <scope>NUCLEOTIDE SEQUENCE [LARGE SCALE GENOMIC DNA]</scope>
    <source>
        <strain evidence="2">B31</strain>
    </source>
</reference>
<dbReference type="GO" id="GO:0008081">
    <property type="term" value="F:phosphoric diester hydrolase activity"/>
    <property type="evidence" value="ECO:0007669"/>
    <property type="project" value="InterPro"/>
</dbReference>
<dbReference type="KEGG" id="sapi:SAPIS_v1c01580"/>
<evidence type="ECO:0000313" key="3">
    <source>
        <dbReference type="Proteomes" id="UP000018550"/>
    </source>
</evidence>
<gene>
    <name evidence="2" type="primary">glpQ</name>
    <name evidence="2" type="ORF">SAPIS_v1c01580</name>
</gene>
<dbReference type="RefSeq" id="WP_023788938.1">
    <property type="nucleotide sequence ID" value="NC_022998.1"/>
</dbReference>
<dbReference type="EMBL" id="CP006682">
    <property type="protein sequence ID" value="AHB36004.1"/>
    <property type="molecule type" value="Genomic_DNA"/>
</dbReference>
<feature type="domain" description="GP-PDE" evidence="1">
    <location>
        <begin position="1"/>
        <end position="235"/>
    </location>
</feature>